<dbReference type="Gene3D" id="3.40.50.150">
    <property type="entry name" value="Vaccinia Virus protein VP39"/>
    <property type="match status" value="1"/>
</dbReference>
<evidence type="ECO:0000313" key="2">
    <source>
        <dbReference type="EMBL" id="MEB3072063.1"/>
    </source>
</evidence>
<dbReference type="EC" id="2.1.-.-" evidence="2"/>
<keyword evidence="2" id="KW-0808">Transferase</keyword>
<feature type="domain" description="Methyltransferase" evidence="1">
    <location>
        <begin position="89"/>
        <end position="181"/>
    </location>
</feature>
<gene>
    <name evidence="2" type="ORF">K5L39_23095</name>
</gene>
<accession>A0ABU5Z3V2</accession>
<dbReference type="GO" id="GO:0008168">
    <property type="term" value="F:methyltransferase activity"/>
    <property type="evidence" value="ECO:0007669"/>
    <property type="project" value="UniProtKB-KW"/>
</dbReference>
<keyword evidence="2" id="KW-0489">Methyltransferase</keyword>
<name>A0ABU5Z3V2_9MYCO</name>
<proteinExistence type="predicted"/>
<dbReference type="SUPFAM" id="SSF53335">
    <property type="entry name" value="S-adenosyl-L-methionine-dependent methyltransferases"/>
    <property type="match status" value="1"/>
</dbReference>
<dbReference type="CDD" id="cd02440">
    <property type="entry name" value="AdoMet_MTases"/>
    <property type="match status" value="1"/>
</dbReference>
<sequence length="292" mass="32452">MAESILHTYDLHSKAKALSIEEWIKLVAESAEKPVQLGEHRLSTFPSASMQEAFVGRSGSEGMLGASQFYRHVIQMIEAHGTPGTQRMLDFGTGWGRFVRFFVRDFPDDALFGVDPMPLAIGTCREHIPYATFMLTNRFPPLPFRDGFFSAIAGFSVFSHLSELFAQQWIIELARVLRPGGLLIATTQARFFIDQCEGFANGTIPSTSTWHNGLAQSWLGKTPNEARAAYDRGEFIYASTGGAIDPSGQLYGEALVPEKYAQTIWGRTLELVDFTMESSKFGQACFVLRKQA</sequence>
<keyword evidence="3" id="KW-1185">Reference proteome</keyword>
<dbReference type="InterPro" id="IPR041698">
    <property type="entry name" value="Methyltransf_25"/>
</dbReference>
<dbReference type="Proteomes" id="UP001299283">
    <property type="component" value="Unassembled WGS sequence"/>
</dbReference>
<reference evidence="2 3" key="1">
    <citation type="submission" date="2023-12" db="EMBL/GenBank/DDBJ databases">
        <title>Description of new species of Mycobacterium terrae complex isolated from sewage at the Sao Paulo Zoological Park Foundation in Brazil.</title>
        <authorList>
            <person name="Romagnoli C.L."/>
            <person name="Conceicao E.C."/>
            <person name="Machado E."/>
            <person name="Barreto L.B.P.F."/>
            <person name="Sharma A."/>
            <person name="Silva N.M."/>
            <person name="Marques L.E."/>
            <person name="Juliana M.A."/>
            <person name="Lourenco M.C.S."/>
            <person name="Digiampietri L.A."/>
            <person name="Suffys P.N."/>
            <person name="Viana-Niero C."/>
        </authorList>
    </citation>
    <scope>NUCLEOTIDE SEQUENCE [LARGE SCALE GENOMIC DNA]</scope>
    <source>
        <strain evidence="2 3">MYC017</strain>
    </source>
</reference>
<dbReference type="InterPro" id="IPR029063">
    <property type="entry name" value="SAM-dependent_MTases_sf"/>
</dbReference>
<comment type="caution">
    <text evidence="2">The sequence shown here is derived from an EMBL/GenBank/DDBJ whole genome shotgun (WGS) entry which is preliminary data.</text>
</comment>
<evidence type="ECO:0000313" key="3">
    <source>
        <dbReference type="Proteomes" id="UP001299283"/>
    </source>
</evidence>
<protein>
    <submittedName>
        <fullName evidence="2">Class I SAM-dependent methyltransferase</fullName>
        <ecNumber evidence="2">2.1.-.-</ecNumber>
    </submittedName>
</protein>
<evidence type="ECO:0000259" key="1">
    <source>
        <dbReference type="Pfam" id="PF13649"/>
    </source>
</evidence>
<dbReference type="EMBL" id="JAYJJQ010000051">
    <property type="protein sequence ID" value="MEB3072063.1"/>
    <property type="molecule type" value="Genomic_DNA"/>
</dbReference>
<organism evidence="2 3">
    <name type="scientific">[Mycobacterium] vasticus</name>
    <dbReference type="NCBI Taxonomy" id="2875777"/>
    <lineage>
        <taxon>Bacteria</taxon>
        <taxon>Bacillati</taxon>
        <taxon>Actinomycetota</taxon>
        <taxon>Actinomycetes</taxon>
        <taxon>Mycobacteriales</taxon>
        <taxon>Mycobacteriaceae</taxon>
        <taxon>Mycolicibacter</taxon>
    </lineage>
</organism>
<dbReference type="GO" id="GO:0032259">
    <property type="term" value="P:methylation"/>
    <property type="evidence" value="ECO:0007669"/>
    <property type="project" value="UniProtKB-KW"/>
</dbReference>
<dbReference type="Pfam" id="PF13649">
    <property type="entry name" value="Methyltransf_25"/>
    <property type="match status" value="1"/>
</dbReference>
<dbReference type="RefSeq" id="WP_329779808.1">
    <property type="nucleotide sequence ID" value="NZ_JAYJJQ010000051.1"/>
</dbReference>